<reference evidence="4 5" key="1">
    <citation type="submission" date="2017-05" db="EMBL/GenBank/DDBJ databases">
        <title>Genome Analysis of Maritalea myrionectae HL2708#5.</title>
        <authorList>
            <consortium name="Cotde Inc.-PKNU"/>
            <person name="Jang D."/>
            <person name="Oh H.-M."/>
        </authorList>
    </citation>
    <scope>NUCLEOTIDE SEQUENCE [LARGE SCALE GENOMIC DNA]</scope>
    <source>
        <strain evidence="4 5">HL2708#5</strain>
    </source>
</reference>
<keyword evidence="2" id="KW-0012">Acyltransferase</keyword>
<evidence type="ECO:0000259" key="3">
    <source>
        <dbReference type="PROSITE" id="PS51186"/>
    </source>
</evidence>
<dbReference type="Gene3D" id="3.40.630.30">
    <property type="match status" value="1"/>
</dbReference>
<protein>
    <submittedName>
        <fullName evidence="4">Ribosomal-protein-alanine N-acetyltransferase</fullName>
    </submittedName>
</protein>
<dbReference type="PANTHER" id="PTHR43420">
    <property type="entry name" value="ACETYLTRANSFERASE"/>
    <property type="match status" value="1"/>
</dbReference>
<proteinExistence type="predicted"/>
<organism evidence="4 5">
    <name type="scientific">Maritalea myrionectae</name>
    <dbReference type="NCBI Taxonomy" id="454601"/>
    <lineage>
        <taxon>Bacteria</taxon>
        <taxon>Pseudomonadati</taxon>
        <taxon>Pseudomonadota</taxon>
        <taxon>Alphaproteobacteria</taxon>
        <taxon>Hyphomicrobiales</taxon>
        <taxon>Devosiaceae</taxon>
        <taxon>Maritalea</taxon>
    </lineage>
</organism>
<dbReference type="CDD" id="cd04301">
    <property type="entry name" value="NAT_SF"/>
    <property type="match status" value="1"/>
</dbReference>
<dbReference type="InterPro" id="IPR050680">
    <property type="entry name" value="YpeA/RimI_acetyltransf"/>
</dbReference>
<dbReference type="SUPFAM" id="SSF55729">
    <property type="entry name" value="Acyl-CoA N-acyltransferases (Nat)"/>
    <property type="match status" value="1"/>
</dbReference>
<name>A0A2R4M9B6_9HYPH</name>
<dbReference type="Pfam" id="PF24553">
    <property type="entry name" value="Rv0428c_C"/>
    <property type="match status" value="1"/>
</dbReference>
<dbReference type="PROSITE" id="PS51186">
    <property type="entry name" value="GNAT"/>
    <property type="match status" value="1"/>
</dbReference>
<dbReference type="InterPro" id="IPR016181">
    <property type="entry name" value="Acyl_CoA_acyltransferase"/>
</dbReference>
<dbReference type="AlphaFoldDB" id="A0A2R4M9B6"/>
<dbReference type="STRING" id="1122213.GCA_000423365_02743"/>
<dbReference type="PANTHER" id="PTHR43420:SF12">
    <property type="entry name" value="N-ACETYLTRANSFERASE DOMAIN-CONTAINING PROTEIN"/>
    <property type="match status" value="1"/>
</dbReference>
<evidence type="ECO:0000256" key="1">
    <source>
        <dbReference type="ARBA" id="ARBA00022679"/>
    </source>
</evidence>
<keyword evidence="5" id="KW-1185">Reference proteome</keyword>
<dbReference type="RefSeq" id="WP_117394527.1">
    <property type="nucleotide sequence ID" value="NZ_CP021330.1"/>
</dbReference>
<gene>
    <name evidence="4" type="ORF">MXMO3_00014</name>
</gene>
<evidence type="ECO:0000256" key="2">
    <source>
        <dbReference type="ARBA" id="ARBA00023315"/>
    </source>
</evidence>
<evidence type="ECO:0000313" key="5">
    <source>
        <dbReference type="Proteomes" id="UP000258927"/>
    </source>
</evidence>
<dbReference type="InterPro" id="IPR056935">
    <property type="entry name" value="Rv0428c-like_C"/>
</dbReference>
<keyword evidence="1 4" id="KW-0808">Transferase</keyword>
<evidence type="ECO:0000313" key="4">
    <source>
        <dbReference type="EMBL" id="AVX02563.1"/>
    </source>
</evidence>
<dbReference type="KEGG" id="mmyr:MXMO3_00014"/>
<dbReference type="GO" id="GO:0016747">
    <property type="term" value="F:acyltransferase activity, transferring groups other than amino-acyl groups"/>
    <property type="evidence" value="ECO:0007669"/>
    <property type="project" value="InterPro"/>
</dbReference>
<dbReference type="Proteomes" id="UP000258927">
    <property type="component" value="Chromosome"/>
</dbReference>
<accession>A0A2R4M9B6</accession>
<dbReference type="InterPro" id="IPR000182">
    <property type="entry name" value="GNAT_dom"/>
</dbReference>
<sequence length="250" mass="28004">MHEDLALCWRVEEACQLAWPALHAQHLGGYILRYSGSNRSRRANSLNPLNGPRARGTHFVSLAEGVFDHFNMRACFRLPDIANELDVDLASLGYQREAETITLFASDFSKMQPDRDVYVAPNHVPASWLDFYFSQSDEGEPQRKTFQDMLGKIAMPCAFGQFTYGNEVAAIAYVVAVDGIAIIESVATHPDFRRKGMAQKTINSLLAWAATKGCTAAALQVVAENEPATTLYTKLGFSKELYRYHYRVKK</sequence>
<feature type="domain" description="N-acetyltransferase" evidence="3">
    <location>
        <begin position="98"/>
        <end position="250"/>
    </location>
</feature>
<dbReference type="EMBL" id="CP021330">
    <property type="protein sequence ID" value="AVX02563.1"/>
    <property type="molecule type" value="Genomic_DNA"/>
</dbReference>